<dbReference type="PROSITE" id="PS50097">
    <property type="entry name" value="BTB"/>
    <property type="match status" value="1"/>
</dbReference>
<dbReference type="InterPro" id="IPR000210">
    <property type="entry name" value="BTB/POZ_dom"/>
</dbReference>
<dbReference type="Pfam" id="PF00651">
    <property type="entry name" value="BTB"/>
    <property type="match status" value="1"/>
</dbReference>
<dbReference type="SUPFAM" id="SSF54695">
    <property type="entry name" value="POZ domain"/>
    <property type="match status" value="1"/>
</dbReference>
<evidence type="ECO:0000313" key="3">
    <source>
        <dbReference type="EMBL" id="JAP99697.1"/>
    </source>
</evidence>
<organism evidence="3">
    <name type="scientific">Lygus hesperus</name>
    <name type="common">Western plant bug</name>
    <dbReference type="NCBI Taxonomy" id="30085"/>
    <lineage>
        <taxon>Eukaryota</taxon>
        <taxon>Metazoa</taxon>
        <taxon>Ecdysozoa</taxon>
        <taxon>Arthropoda</taxon>
        <taxon>Hexapoda</taxon>
        <taxon>Insecta</taxon>
        <taxon>Pterygota</taxon>
        <taxon>Neoptera</taxon>
        <taxon>Paraneoptera</taxon>
        <taxon>Hemiptera</taxon>
        <taxon>Heteroptera</taxon>
        <taxon>Panheteroptera</taxon>
        <taxon>Cimicomorpha</taxon>
        <taxon>Miridae</taxon>
        <taxon>Mirini</taxon>
        <taxon>Lygus</taxon>
    </lineage>
</organism>
<feature type="domain" description="BTB" evidence="1">
    <location>
        <begin position="258"/>
        <end position="281"/>
    </location>
</feature>
<feature type="non-terminal residue" evidence="3">
    <location>
        <position position="281"/>
    </location>
</feature>
<sequence>MCCGVVINISVCSSPRIFLCFLHLGRYHSLSKHLHGHSWYITVVFRLHRKFGTYFTIMSLSAPTFTPSSPTFSRQEQQQQSAARNVEPTGDLALTSYIWKIKNFSELSTEVGYSVVSPVMFLKIKKHYATFRLLLYPNGYSKQHEGYVSLFLRSKSHVSGDNYSAGVRITILNQKNPPPFKLCRIFGRRYKMTCLRFASRSSVNQLLVKDTLAVQCKLSGLFGDLREKRLRDPGSDCGLQQSTVLQGLWKQYLLQESVDFTCVVEEKEFKVHKAVLAAHSP</sequence>
<dbReference type="InterPro" id="IPR008974">
    <property type="entry name" value="TRAF-like"/>
</dbReference>
<protein>
    <submittedName>
        <fullName evidence="3">TD and POZ domain-containing protein 3</fullName>
    </submittedName>
</protein>
<name>A0A146KTP4_LYGHE</name>
<dbReference type="EMBL" id="GDHC01018931">
    <property type="protein sequence ID" value="JAP99697.1"/>
    <property type="molecule type" value="Transcribed_RNA"/>
</dbReference>
<feature type="domain" description="MATH" evidence="2">
    <location>
        <begin position="94"/>
        <end position="218"/>
    </location>
</feature>
<accession>A0A146KTP4</accession>
<reference evidence="3" key="1">
    <citation type="journal article" date="2016" name="Gigascience">
        <title>De novo construction of an expanded transcriptome assembly for the western tarnished plant bug, Lygus hesperus.</title>
        <authorList>
            <person name="Tassone E.E."/>
            <person name="Geib S.M."/>
            <person name="Hall B."/>
            <person name="Fabrick J.A."/>
            <person name="Brent C.S."/>
            <person name="Hull J.J."/>
        </authorList>
    </citation>
    <scope>NUCLEOTIDE SEQUENCE</scope>
</reference>
<gene>
    <name evidence="3" type="primary">Tdpoz3</name>
    <name evidence="3" type="ORF">g.19238</name>
</gene>
<dbReference type="PROSITE" id="PS50144">
    <property type="entry name" value="MATH"/>
    <property type="match status" value="1"/>
</dbReference>
<dbReference type="CDD" id="cd00121">
    <property type="entry name" value="MATH"/>
    <property type="match status" value="1"/>
</dbReference>
<dbReference type="Gene3D" id="2.60.210.10">
    <property type="entry name" value="Apoptosis, Tumor Necrosis Factor Receptor Associated Protein 2, Chain A"/>
    <property type="match status" value="1"/>
</dbReference>
<dbReference type="CDD" id="cd18186">
    <property type="entry name" value="BTB_POZ_ZBTB_KLHL-like"/>
    <property type="match status" value="1"/>
</dbReference>
<evidence type="ECO:0000259" key="1">
    <source>
        <dbReference type="PROSITE" id="PS50097"/>
    </source>
</evidence>
<dbReference type="SUPFAM" id="SSF49599">
    <property type="entry name" value="TRAF domain-like"/>
    <property type="match status" value="1"/>
</dbReference>
<dbReference type="Pfam" id="PF22486">
    <property type="entry name" value="MATH_2"/>
    <property type="match status" value="1"/>
</dbReference>
<dbReference type="AlphaFoldDB" id="A0A146KTP4"/>
<proteinExistence type="predicted"/>
<dbReference type="InterPro" id="IPR002083">
    <property type="entry name" value="MATH/TRAF_dom"/>
</dbReference>
<dbReference type="Gene3D" id="3.30.710.10">
    <property type="entry name" value="Potassium Channel Kv1.1, Chain A"/>
    <property type="match status" value="1"/>
</dbReference>
<evidence type="ECO:0000259" key="2">
    <source>
        <dbReference type="PROSITE" id="PS50144"/>
    </source>
</evidence>
<dbReference type="InterPro" id="IPR011333">
    <property type="entry name" value="SKP1/BTB/POZ_sf"/>
</dbReference>